<sequence length="301" mass="34084">MSIHIHNTSGNGILPQATKDQPTSSTPTTNSGNVKARAPPADITPMEAFLRRTSVSTTGYTRMYRDVEVIPVLPFPAAGQTSEDYVHANRELLQRALGDNYLVCCHFWSPVEREKSLFVLEDYHRPRICSKLGIEDNENAVPVLKRLFCLDDDAEKDYISTSNFIPAYILAGTAFLYKDAYPLHHQLYVCAMGCDPAYHLQARFIVSLTPAVVHYPAPGALPPRITSNALPRNPKERIQGLIHFLDKKTFHPNAKSIKKGDLDDADLRRRFVNGLWYRCVELEARDVEEIDWKARDPEDLY</sequence>
<dbReference type="EMBL" id="ML119697">
    <property type="protein sequence ID" value="RPA79622.1"/>
    <property type="molecule type" value="Genomic_DNA"/>
</dbReference>
<dbReference type="Proteomes" id="UP000275078">
    <property type="component" value="Unassembled WGS sequence"/>
</dbReference>
<dbReference type="AlphaFoldDB" id="A0A3N4I0I5"/>
<evidence type="ECO:0000313" key="2">
    <source>
        <dbReference type="EMBL" id="RPA79622.1"/>
    </source>
</evidence>
<feature type="region of interest" description="Disordered" evidence="1">
    <location>
        <begin position="1"/>
        <end position="42"/>
    </location>
</feature>
<keyword evidence="3" id="KW-1185">Reference proteome</keyword>
<gene>
    <name evidence="2" type="ORF">BJ508DRAFT_328196</name>
</gene>
<feature type="compositionally biased region" description="Polar residues" evidence="1">
    <location>
        <begin position="1"/>
        <end position="11"/>
    </location>
</feature>
<proteinExistence type="predicted"/>
<evidence type="ECO:0000256" key="1">
    <source>
        <dbReference type="SAM" id="MobiDB-lite"/>
    </source>
</evidence>
<protein>
    <submittedName>
        <fullName evidence="2">Uncharacterized protein</fullName>
    </submittedName>
</protein>
<name>A0A3N4I0I5_ASCIM</name>
<evidence type="ECO:0000313" key="3">
    <source>
        <dbReference type="Proteomes" id="UP000275078"/>
    </source>
</evidence>
<reference evidence="2 3" key="1">
    <citation type="journal article" date="2018" name="Nat. Ecol. Evol.">
        <title>Pezizomycetes genomes reveal the molecular basis of ectomycorrhizal truffle lifestyle.</title>
        <authorList>
            <person name="Murat C."/>
            <person name="Payen T."/>
            <person name="Noel B."/>
            <person name="Kuo A."/>
            <person name="Morin E."/>
            <person name="Chen J."/>
            <person name="Kohler A."/>
            <person name="Krizsan K."/>
            <person name="Balestrini R."/>
            <person name="Da Silva C."/>
            <person name="Montanini B."/>
            <person name="Hainaut M."/>
            <person name="Levati E."/>
            <person name="Barry K.W."/>
            <person name="Belfiori B."/>
            <person name="Cichocki N."/>
            <person name="Clum A."/>
            <person name="Dockter R.B."/>
            <person name="Fauchery L."/>
            <person name="Guy J."/>
            <person name="Iotti M."/>
            <person name="Le Tacon F."/>
            <person name="Lindquist E.A."/>
            <person name="Lipzen A."/>
            <person name="Malagnac F."/>
            <person name="Mello A."/>
            <person name="Molinier V."/>
            <person name="Miyauchi S."/>
            <person name="Poulain J."/>
            <person name="Riccioni C."/>
            <person name="Rubini A."/>
            <person name="Sitrit Y."/>
            <person name="Splivallo R."/>
            <person name="Traeger S."/>
            <person name="Wang M."/>
            <person name="Zifcakova L."/>
            <person name="Wipf D."/>
            <person name="Zambonelli A."/>
            <person name="Paolocci F."/>
            <person name="Nowrousian M."/>
            <person name="Ottonello S."/>
            <person name="Baldrian P."/>
            <person name="Spatafora J.W."/>
            <person name="Henrissat B."/>
            <person name="Nagy L.G."/>
            <person name="Aury J.M."/>
            <person name="Wincker P."/>
            <person name="Grigoriev I.V."/>
            <person name="Bonfante P."/>
            <person name="Martin F.M."/>
        </authorList>
    </citation>
    <scope>NUCLEOTIDE SEQUENCE [LARGE SCALE GENOMIC DNA]</scope>
    <source>
        <strain evidence="2 3">RN42</strain>
    </source>
</reference>
<organism evidence="2 3">
    <name type="scientific">Ascobolus immersus RN42</name>
    <dbReference type="NCBI Taxonomy" id="1160509"/>
    <lineage>
        <taxon>Eukaryota</taxon>
        <taxon>Fungi</taxon>
        <taxon>Dikarya</taxon>
        <taxon>Ascomycota</taxon>
        <taxon>Pezizomycotina</taxon>
        <taxon>Pezizomycetes</taxon>
        <taxon>Pezizales</taxon>
        <taxon>Ascobolaceae</taxon>
        <taxon>Ascobolus</taxon>
    </lineage>
</organism>
<accession>A0A3N4I0I5</accession>